<name>A0ABQ0ECB8_9BACT</name>
<evidence type="ECO:0000313" key="3">
    <source>
        <dbReference type="Proteomes" id="UP001628192"/>
    </source>
</evidence>
<reference evidence="2 3" key="1">
    <citation type="journal article" date="2025" name="Int. J. Syst. Evol. Microbiol.">
        <title>Desulfovibrio falkowii sp. nov., Porphyromonas miyakawae sp. nov., Mediterraneibacter flintii sp. nov. and Owariibacterium komagatae gen. nov., sp. nov., isolated from human faeces.</title>
        <authorList>
            <person name="Hamaguchi T."/>
            <person name="Ohara M."/>
            <person name="Hisatomi A."/>
            <person name="Sekiguchi K."/>
            <person name="Takeda J.I."/>
            <person name="Ueyama J."/>
            <person name="Ito M."/>
            <person name="Nishiwaki H."/>
            <person name="Ogi T."/>
            <person name="Hirayama M."/>
            <person name="Ohkuma M."/>
            <person name="Sakamoto M."/>
            <person name="Ohno K."/>
        </authorList>
    </citation>
    <scope>NUCLEOTIDE SEQUENCE [LARGE SCALE GENOMIC DNA]</scope>
    <source>
        <strain evidence="2 3">13CB8C</strain>
    </source>
</reference>
<dbReference type="EMBL" id="BAAFSG010000002">
    <property type="protein sequence ID" value="GAB1255454.1"/>
    <property type="molecule type" value="Genomic_DNA"/>
</dbReference>
<feature type="region of interest" description="Disordered" evidence="1">
    <location>
        <begin position="1"/>
        <end position="21"/>
    </location>
</feature>
<organism evidence="2 3">
    <name type="scientific">Desulfovibrio falkowii</name>
    <dbReference type="NCBI Taxonomy" id="3136602"/>
    <lineage>
        <taxon>Bacteria</taxon>
        <taxon>Pseudomonadati</taxon>
        <taxon>Thermodesulfobacteriota</taxon>
        <taxon>Desulfovibrionia</taxon>
        <taxon>Desulfovibrionales</taxon>
        <taxon>Desulfovibrionaceae</taxon>
        <taxon>Desulfovibrio</taxon>
    </lineage>
</organism>
<keyword evidence="3" id="KW-1185">Reference proteome</keyword>
<evidence type="ECO:0000256" key="1">
    <source>
        <dbReference type="SAM" id="MobiDB-lite"/>
    </source>
</evidence>
<accession>A0ABQ0ECB8</accession>
<dbReference type="Proteomes" id="UP001628192">
    <property type="component" value="Unassembled WGS sequence"/>
</dbReference>
<evidence type="ECO:0000313" key="2">
    <source>
        <dbReference type="EMBL" id="GAB1255454.1"/>
    </source>
</evidence>
<gene>
    <name evidence="2" type="ORF">Defa_29410</name>
</gene>
<comment type="caution">
    <text evidence="2">The sequence shown here is derived from an EMBL/GenBank/DDBJ whole genome shotgun (WGS) entry which is preliminary data.</text>
</comment>
<sequence>MPAVPPPDKPHAGPQLAEKPFTLPGAAKYRVSFRRGGQSRALGKKPPAAYIPLPGQAAASGRPSAVSRILPAHIRHI</sequence>
<protein>
    <submittedName>
        <fullName evidence="2">Uncharacterized protein</fullName>
    </submittedName>
</protein>
<proteinExistence type="predicted"/>